<reference evidence="3" key="1">
    <citation type="journal article" date="2019" name="Int. J. Syst. Evol. Microbiol.">
        <title>The Global Catalogue of Microorganisms (GCM) 10K type strain sequencing project: providing services to taxonomists for standard genome sequencing and annotation.</title>
        <authorList>
            <consortium name="The Broad Institute Genomics Platform"/>
            <consortium name="The Broad Institute Genome Sequencing Center for Infectious Disease"/>
            <person name="Wu L."/>
            <person name="Ma J."/>
        </authorList>
    </citation>
    <scope>NUCLEOTIDE SEQUENCE [LARGE SCALE GENOMIC DNA]</scope>
    <source>
        <strain evidence="3">CGMCC 1.12371</strain>
    </source>
</reference>
<evidence type="ECO:0000259" key="1">
    <source>
        <dbReference type="Pfam" id="PF13785"/>
    </source>
</evidence>
<proteinExistence type="predicted"/>
<name>A0ABW2QL40_9BURK</name>
<gene>
    <name evidence="2" type="ORF">ACFQPB_04055</name>
</gene>
<feature type="domain" description="DUF4178" evidence="1">
    <location>
        <begin position="69"/>
        <end position="202"/>
    </location>
</feature>
<protein>
    <submittedName>
        <fullName evidence="2">DUF4178 domain-containing protein</fullName>
    </submittedName>
</protein>
<dbReference type="Pfam" id="PF13785">
    <property type="entry name" value="DUF4178"/>
    <property type="match status" value="2"/>
</dbReference>
<keyword evidence="3" id="KW-1185">Reference proteome</keyword>
<accession>A0ABW2QL40</accession>
<dbReference type="Proteomes" id="UP001596501">
    <property type="component" value="Unassembled WGS sequence"/>
</dbReference>
<dbReference type="EMBL" id="JBHTCA010000002">
    <property type="protein sequence ID" value="MFC7408023.1"/>
    <property type="molecule type" value="Genomic_DNA"/>
</dbReference>
<dbReference type="RefSeq" id="WP_382220123.1">
    <property type="nucleotide sequence ID" value="NZ_JBHTCA010000002.1"/>
</dbReference>
<evidence type="ECO:0000313" key="2">
    <source>
        <dbReference type="EMBL" id="MFC7408023.1"/>
    </source>
</evidence>
<organism evidence="2 3">
    <name type="scientific">Hydrogenophaga atypica</name>
    <dbReference type="NCBI Taxonomy" id="249409"/>
    <lineage>
        <taxon>Bacteria</taxon>
        <taxon>Pseudomonadati</taxon>
        <taxon>Pseudomonadota</taxon>
        <taxon>Betaproteobacteria</taxon>
        <taxon>Burkholderiales</taxon>
        <taxon>Comamonadaceae</taxon>
        <taxon>Hydrogenophaga</taxon>
    </lineage>
</organism>
<sequence length="498" mass="53490">MADTNAQRSYRAPCPGCGAPVEFRSAQSTHAVCGFCRSTVVREGDHLARLGKMADVFSDFSPLQLLASGRWAERGFTVVGRLAYRYEGGSWTEWQIAFDDGGTGTLSEDNGAFVFSEPLDAGRDLPDPAHLRVGAQTAIHGATYTVAFNQSVSLAAAEGELSHLPPIGQPFALVELRSASGEVCGLDWGTQPPSASLGREVRLEDLALQGLRSESTRDDKGRHFNCPHCGAPVDVALEQSQSVTCASCNSIIDLSAGLGHELLKAAQDEPVRPLIALGSSGQLQGVHWQVVGFQHRMGQAPGDDEHFGWSEYLLFNRKRGFCFLVDAEDGWSVVKPTTGAPVMTGNGQSASYLGTHYKLQYAYNAETTYVAGEFYWKVERGQKSFHRDFAHGPALLSLEQTQNELTWSSGNRLSADTVAKAFGLAAQKGLFERADASPVSRSVGSNFRTFVIIVVVLVLLSMLESRCSSCDPAVENCSSSYRSSGGSFGGWSSGGGHK</sequence>
<feature type="domain" description="DUF4178" evidence="1">
    <location>
        <begin position="277"/>
        <end position="414"/>
    </location>
</feature>
<comment type="caution">
    <text evidence="2">The sequence shown here is derived from an EMBL/GenBank/DDBJ whole genome shotgun (WGS) entry which is preliminary data.</text>
</comment>
<evidence type="ECO:0000313" key="3">
    <source>
        <dbReference type="Proteomes" id="UP001596501"/>
    </source>
</evidence>
<dbReference type="InterPro" id="IPR025235">
    <property type="entry name" value="DUF4178"/>
</dbReference>